<gene>
    <name evidence="2" type="ORF">P256_01978</name>
</gene>
<dbReference type="OrthoDB" id="6691926at2"/>
<evidence type="ECO:0000313" key="2">
    <source>
        <dbReference type="EMBL" id="ESK38439.1"/>
    </source>
</evidence>
<feature type="transmembrane region" description="Helical" evidence="1">
    <location>
        <begin position="106"/>
        <end position="124"/>
    </location>
</feature>
<dbReference type="eggNOG" id="ENOG50347VP">
    <property type="taxonomic scope" value="Bacteria"/>
</dbReference>
<keyword evidence="1" id="KW-0472">Membrane</keyword>
<keyword evidence="3" id="KW-1185">Reference proteome</keyword>
<feature type="transmembrane region" description="Helical" evidence="1">
    <location>
        <begin position="353"/>
        <end position="371"/>
    </location>
</feature>
<dbReference type="PATRIC" id="fig|1392540.3.peg.1908"/>
<dbReference type="AlphaFoldDB" id="V2USX2"/>
<feature type="transmembrane region" description="Helical" evidence="1">
    <location>
        <begin position="145"/>
        <end position="164"/>
    </location>
</feature>
<feature type="transmembrane region" description="Helical" evidence="1">
    <location>
        <begin position="377"/>
        <end position="399"/>
    </location>
</feature>
<feature type="transmembrane region" description="Helical" evidence="1">
    <location>
        <begin position="34"/>
        <end position="51"/>
    </location>
</feature>
<name>V2USX2_9GAMM</name>
<feature type="transmembrane region" description="Helical" evidence="1">
    <location>
        <begin position="259"/>
        <end position="277"/>
    </location>
</feature>
<keyword evidence="1" id="KW-0812">Transmembrane</keyword>
<proteinExistence type="predicted"/>
<dbReference type="STRING" id="1392540.P256_01978"/>
<dbReference type="InterPro" id="IPR029468">
    <property type="entry name" value="O-ag_pol_Wzy"/>
</dbReference>
<reference evidence="2 3" key="1">
    <citation type="submission" date="2013-10" db="EMBL/GenBank/DDBJ databases">
        <title>The Genome Sequence of Acinetobacter nectaris CIP 110549.</title>
        <authorList>
            <consortium name="The Broad Institute Genomics Platform"/>
            <consortium name="The Broad Institute Genome Sequencing Center for Infectious Disease"/>
            <person name="Cerqueira G."/>
            <person name="Feldgarden M."/>
            <person name="Courvalin P."/>
            <person name="Grillot-Courvalin C."/>
            <person name="Clermont D."/>
            <person name="Rocha E."/>
            <person name="Yoon E.-J."/>
            <person name="Nemec A."/>
            <person name="Young S.K."/>
            <person name="Zeng Q."/>
            <person name="Gargeya S."/>
            <person name="Fitzgerald M."/>
            <person name="Abouelleil A."/>
            <person name="Alvarado L."/>
            <person name="Berlin A.M."/>
            <person name="Chapman S.B."/>
            <person name="Gainer-Dewar J."/>
            <person name="Goldberg J."/>
            <person name="Gnerre S."/>
            <person name="Griggs A."/>
            <person name="Gujja S."/>
            <person name="Hansen M."/>
            <person name="Howarth C."/>
            <person name="Imamovic A."/>
            <person name="Ireland A."/>
            <person name="Larimer J."/>
            <person name="McCowan C."/>
            <person name="Murphy C."/>
            <person name="Pearson M."/>
            <person name="Poon T.W."/>
            <person name="Priest M."/>
            <person name="Roberts A."/>
            <person name="Saif S."/>
            <person name="Shea T."/>
            <person name="Sykes S."/>
            <person name="Wortman J."/>
            <person name="Nusbaum C."/>
            <person name="Birren B."/>
        </authorList>
    </citation>
    <scope>NUCLEOTIDE SEQUENCE [LARGE SCALE GENOMIC DNA]</scope>
    <source>
        <strain evidence="2 3">CIP 110549</strain>
    </source>
</reference>
<feature type="transmembrane region" description="Helical" evidence="1">
    <location>
        <begin position="63"/>
        <end position="82"/>
    </location>
</feature>
<protein>
    <recommendedName>
        <fullName evidence="4">Oligosaccharide repeat unit polymerase</fullName>
    </recommendedName>
</protein>
<evidence type="ECO:0000313" key="3">
    <source>
        <dbReference type="Proteomes" id="UP000023785"/>
    </source>
</evidence>
<dbReference type="EMBL" id="AYER01000007">
    <property type="protein sequence ID" value="ESK38439.1"/>
    <property type="molecule type" value="Genomic_DNA"/>
</dbReference>
<dbReference type="Proteomes" id="UP000023785">
    <property type="component" value="Unassembled WGS sequence"/>
</dbReference>
<evidence type="ECO:0000256" key="1">
    <source>
        <dbReference type="SAM" id="Phobius"/>
    </source>
</evidence>
<sequence>MNNIISLTLFSILLFILAISYVLGVSFFLTDYMWSVSLILYLILVYSLRYANGINSIDFYSLFYISILVFIFGRFFGVILGYDKNPIFQLDFFVYRSLNDFEKTKLMYYSYAGLISLEIGLYISRLIFNREKEFCYKINLSKRSLYIILFIYILYTVISLFFQVQNTIKYGYLDQLAQSQSSDYTFQSGTIITLTSAFLISLFCLQDNKRITNIFLLFLGLNTISVLVMGTRGAFICYLLFLIWYYNDFGFKKVNIAKVIIYFSLIFLFLNTIFYYITFRENDENALNIYQRMGKFIYDQGVTLMVFNESTYYNDYPIHQYFQNFIPGSTFIYNTFYHNIPFYDKTFVTHLNYYSNPGLFQLGYGLGWAFFSDIYIYSSGILAFYILYIVLFSIFINWLQFNLKRSLLVGIMTIGTFMYIIYLPRSYLATAFPLLVYIFVIYYSYRLVFKRKK</sequence>
<comment type="caution">
    <text evidence="2">The sequence shown here is derived from an EMBL/GenBank/DDBJ whole genome shotgun (WGS) entry which is preliminary data.</text>
</comment>
<feature type="transmembrane region" description="Helical" evidence="1">
    <location>
        <begin position="214"/>
        <end position="247"/>
    </location>
</feature>
<dbReference type="Pfam" id="PF14296">
    <property type="entry name" value="O-ag_pol_Wzy"/>
    <property type="match status" value="1"/>
</dbReference>
<feature type="transmembrane region" description="Helical" evidence="1">
    <location>
        <begin position="428"/>
        <end position="445"/>
    </location>
</feature>
<dbReference type="RefSeq" id="WP_023273596.1">
    <property type="nucleotide sequence ID" value="NZ_KI530734.1"/>
</dbReference>
<organism evidence="2 3">
    <name type="scientific">Acinetobacter nectaris CIP 110549</name>
    <dbReference type="NCBI Taxonomy" id="1392540"/>
    <lineage>
        <taxon>Bacteria</taxon>
        <taxon>Pseudomonadati</taxon>
        <taxon>Pseudomonadota</taxon>
        <taxon>Gammaproteobacteria</taxon>
        <taxon>Moraxellales</taxon>
        <taxon>Moraxellaceae</taxon>
        <taxon>Acinetobacter</taxon>
    </lineage>
</organism>
<dbReference type="HOGENOM" id="CLU_048389_0_0_6"/>
<feature type="transmembrane region" description="Helical" evidence="1">
    <location>
        <begin position="184"/>
        <end position="205"/>
    </location>
</feature>
<keyword evidence="1" id="KW-1133">Transmembrane helix</keyword>
<accession>V2USX2</accession>
<evidence type="ECO:0008006" key="4">
    <source>
        <dbReference type="Google" id="ProtNLM"/>
    </source>
</evidence>
<feature type="transmembrane region" description="Helical" evidence="1">
    <location>
        <begin position="406"/>
        <end position="422"/>
    </location>
</feature>